<keyword evidence="2" id="KW-1185">Reference proteome</keyword>
<dbReference type="NCBIfam" id="TIGR01563">
    <property type="entry name" value="gp16_SPP1"/>
    <property type="match status" value="1"/>
</dbReference>
<gene>
    <name evidence="1" type="ORF">E2980_03385</name>
</gene>
<comment type="caution">
    <text evidence="1">The sequence shown here is derived from an EMBL/GenBank/DDBJ whole genome shotgun (WGS) entry which is preliminary data.</text>
</comment>
<proteinExistence type="predicted"/>
<protein>
    <submittedName>
        <fullName evidence="1">Head-tail adaptor protein</fullName>
    </submittedName>
</protein>
<dbReference type="Pfam" id="PF05521">
    <property type="entry name" value="Phage_HCP"/>
    <property type="match status" value="1"/>
</dbReference>
<dbReference type="RefSeq" id="WP_135150712.1">
    <property type="nucleotide sequence ID" value="NZ_SOMN01000002.1"/>
</dbReference>
<evidence type="ECO:0000313" key="1">
    <source>
        <dbReference type="EMBL" id="TFE30833.1"/>
    </source>
</evidence>
<organism evidence="1 2">
    <name type="scientific">Cohnella luojiensis</name>
    <dbReference type="NCBI Taxonomy" id="652876"/>
    <lineage>
        <taxon>Bacteria</taxon>
        <taxon>Bacillati</taxon>
        <taxon>Bacillota</taxon>
        <taxon>Bacilli</taxon>
        <taxon>Bacillales</taxon>
        <taxon>Paenibacillaceae</taxon>
        <taxon>Cohnella</taxon>
    </lineage>
</organism>
<evidence type="ECO:0000313" key="2">
    <source>
        <dbReference type="Proteomes" id="UP000297900"/>
    </source>
</evidence>
<dbReference type="Proteomes" id="UP000297900">
    <property type="component" value="Unassembled WGS sequence"/>
</dbReference>
<dbReference type="OrthoDB" id="9808209at2"/>
<name>A0A4Y8MB32_9BACL</name>
<dbReference type="InterPro" id="IPR008767">
    <property type="entry name" value="Phage_SPP1_head-tail_adaptor"/>
</dbReference>
<dbReference type="Gene3D" id="2.40.10.270">
    <property type="entry name" value="Bacteriophage SPP1 head-tail adaptor protein"/>
    <property type="match status" value="1"/>
</dbReference>
<dbReference type="InterPro" id="IPR038666">
    <property type="entry name" value="SSP1_head-tail_sf"/>
</dbReference>
<dbReference type="EMBL" id="SOMN01000002">
    <property type="protein sequence ID" value="TFE30833.1"/>
    <property type="molecule type" value="Genomic_DNA"/>
</dbReference>
<reference evidence="1 2" key="1">
    <citation type="submission" date="2019-03" db="EMBL/GenBank/DDBJ databases">
        <title>Cohnella endophytica sp. nov., a novel endophytic bacterium isolated from bark of Sonneratia apetala.</title>
        <authorList>
            <person name="Tuo L."/>
        </authorList>
    </citation>
    <scope>NUCLEOTIDE SEQUENCE [LARGE SCALE GENOMIC DNA]</scope>
    <source>
        <strain evidence="1 2">CCTCC AB 208254</strain>
    </source>
</reference>
<sequence>MSCTDKGKSLIARLNKCVVIQRPAGTVDEYNQPLDAWVDVATTWAAIEPLRGQEFFAAMRENAEVTTRIRIRYRPGIDRTMRVNYNGLPFEILHIINPEMANKELQLMCKERQ</sequence>
<accession>A0A4Y8MB32</accession>
<dbReference type="AlphaFoldDB" id="A0A4Y8MB32"/>